<dbReference type="EMBL" id="CM001475">
    <property type="protein sequence ID" value="EIC29197.1"/>
    <property type="molecule type" value="Genomic_DNA"/>
</dbReference>
<keyword evidence="1" id="KW-0175">Coiled coil</keyword>
<dbReference type="STRING" id="686340.Metal_1412"/>
<dbReference type="Proteomes" id="UP000005090">
    <property type="component" value="Chromosome"/>
</dbReference>
<name>H8GK73_METAL</name>
<dbReference type="eggNOG" id="ENOG503324C">
    <property type="taxonomic scope" value="Bacteria"/>
</dbReference>
<sequence length="190" mass="22358">MAWLSERILGLVDLLNSIKGRNLQWRQSNQAQQAELKQQRILAEKALEAELKKQSVKLEHEIDLLKTRHDAELSMYKTRCKQDIKDYRQYLDSLDQLKESIQKSYTHLPESVALTIHHHAKHLLRNMWEAEDHERKIRYEIELIRFMTAVHEDARLHLENAGLRNLPESTLKLLQQPSAGQNESARPAKR</sequence>
<dbReference type="HOGENOM" id="CLU_115764_0_0_6"/>
<dbReference type="AlphaFoldDB" id="H8GK73"/>
<evidence type="ECO:0000313" key="3">
    <source>
        <dbReference type="Proteomes" id="UP000005090"/>
    </source>
</evidence>
<evidence type="ECO:0000256" key="1">
    <source>
        <dbReference type="SAM" id="Coils"/>
    </source>
</evidence>
<accession>H8GK73</accession>
<proteinExistence type="predicted"/>
<evidence type="ECO:0000313" key="2">
    <source>
        <dbReference type="EMBL" id="EIC29197.1"/>
    </source>
</evidence>
<organism evidence="2 3">
    <name type="scientific">Methylomicrobium album BG8</name>
    <dbReference type="NCBI Taxonomy" id="686340"/>
    <lineage>
        <taxon>Bacteria</taxon>
        <taxon>Pseudomonadati</taxon>
        <taxon>Pseudomonadota</taxon>
        <taxon>Gammaproteobacteria</taxon>
        <taxon>Methylococcales</taxon>
        <taxon>Methylococcaceae</taxon>
        <taxon>Methylomicrobium</taxon>
    </lineage>
</organism>
<gene>
    <name evidence="2" type="ORF">Metal_1412</name>
</gene>
<feature type="coiled-coil region" evidence="1">
    <location>
        <begin position="29"/>
        <end position="68"/>
    </location>
</feature>
<dbReference type="RefSeq" id="WP_005370890.1">
    <property type="nucleotide sequence ID" value="NZ_CM001475.1"/>
</dbReference>
<keyword evidence="3" id="KW-1185">Reference proteome</keyword>
<protein>
    <submittedName>
        <fullName evidence="2">Uncharacterized protein</fullName>
    </submittedName>
</protein>
<reference evidence="2 3" key="1">
    <citation type="journal article" date="2013" name="Genome Announc.">
        <title>Genome Sequence of the Obligate Gammaproteobacterial Methanotroph Methylomicrobium album Strain BG8.</title>
        <authorList>
            <person name="Kits K.D."/>
            <person name="Kalyuzhnaya M.G."/>
            <person name="Klotz M.G."/>
            <person name="Jetten M.S."/>
            <person name="Op den Camp H.J."/>
            <person name="Vuilleumier S."/>
            <person name="Bringel F."/>
            <person name="Dispirito A.A."/>
            <person name="Murrell J.C."/>
            <person name="Bruce D."/>
            <person name="Cheng J.F."/>
            <person name="Copeland A."/>
            <person name="Goodwin L."/>
            <person name="Hauser L."/>
            <person name="Lajus A."/>
            <person name="Land M.L."/>
            <person name="Lapidus A."/>
            <person name="Lucas S."/>
            <person name="Medigue C."/>
            <person name="Pitluck S."/>
            <person name="Woyke T."/>
            <person name="Zeytun A."/>
            <person name="Stein L.Y."/>
        </authorList>
    </citation>
    <scope>NUCLEOTIDE SEQUENCE [LARGE SCALE GENOMIC DNA]</scope>
    <source>
        <strain evidence="2 3">BG8</strain>
    </source>
</reference>